<evidence type="ECO:0008006" key="4">
    <source>
        <dbReference type="Google" id="ProtNLM"/>
    </source>
</evidence>
<evidence type="ECO:0000313" key="2">
    <source>
        <dbReference type="EMBL" id="KOC20028.1"/>
    </source>
</evidence>
<dbReference type="Proteomes" id="UP000037442">
    <property type="component" value="Unassembled WGS sequence"/>
</dbReference>
<accession>A0A0L7MEK2</accession>
<dbReference type="PATRIC" id="fig|285.49.peg.2276"/>
<dbReference type="AlphaFoldDB" id="A0A0L7MEK2"/>
<gene>
    <name evidence="2" type="ORF">GL58_11025</name>
</gene>
<organism evidence="2 3">
    <name type="scientific">Comamonas testosteroni</name>
    <name type="common">Pseudomonas testosteroni</name>
    <dbReference type="NCBI Taxonomy" id="285"/>
    <lineage>
        <taxon>Bacteria</taxon>
        <taxon>Pseudomonadati</taxon>
        <taxon>Pseudomonadota</taxon>
        <taxon>Betaproteobacteria</taxon>
        <taxon>Burkholderiales</taxon>
        <taxon>Comamonadaceae</taxon>
        <taxon>Comamonas</taxon>
    </lineage>
</organism>
<keyword evidence="1" id="KW-0732">Signal</keyword>
<feature type="chain" id="PRO_5005574192" description="Lipoprotein" evidence="1">
    <location>
        <begin position="21"/>
        <end position="243"/>
    </location>
</feature>
<protein>
    <recommendedName>
        <fullName evidence="4">Lipoprotein</fullName>
    </recommendedName>
</protein>
<reference evidence="3" key="1">
    <citation type="submission" date="2014-06" db="EMBL/GenBank/DDBJ databases">
        <title>Draft genome sequence of C. testosteroni WDL7.</title>
        <authorList>
            <person name="Wu Y."/>
            <person name="Seshan H."/>
            <person name="Arumugam K."/>
        </authorList>
    </citation>
    <scope>NUCLEOTIDE SEQUENCE [LARGE SCALE GENOMIC DNA]</scope>
    <source>
        <strain evidence="3">WDL7</strain>
    </source>
</reference>
<proteinExistence type="predicted"/>
<evidence type="ECO:0000313" key="3">
    <source>
        <dbReference type="Proteomes" id="UP000037442"/>
    </source>
</evidence>
<dbReference type="PROSITE" id="PS51257">
    <property type="entry name" value="PROKAR_LIPOPROTEIN"/>
    <property type="match status" value="1"/>
</dbReference>
<comment type="caution">
    <text evidence="2">The sequence shown here is derived from an EMBL/GenBank/DDBJ whole genome shotgun (WGS) entry which is preliminary data.</text>
</comment>
<sequence>MVSIKVLKAVAVIGVAAVVAGCATSKAISQAEMQAQYVRKVTLHTKESIQSAAHPERAFALIGMKEGSDQWELIRVSTRFPEMRTGQEVFRVSDDLKQWETVTPRLADCSKSSRSYSVCASTLTTKDWLGYANYDSEAVLKAVNSIPDEPAKAVMQSYLDAEDAAALSKYEEKREEQAACYASHDVGSREVEAAGGRAMAAAIAGKPLRPEEMAAIRRAQQRMSASSVCGFNIQPPKKRASAG</sequence>
<name>A0A0L7MEK2_COMTE</name>
<feature type="signal peptide" evidence="1">
    <location>
        <begin position="1"/>
        <end position="20"/>
    </location>
</feature>
<evidence type="ECO:0000256" key="1">
    <source>
        <dbReference type="SAM" id="SignalP"/>
    </source>
</evidence>
<dbReference type="RefSeq" id="WP_053283518.1">
    <property type="nucleotide sequence ID" value="NZ_JNVD01000022.1"/>
</dbReference>
<dbReference type="EMBL" id="JNVD01000022">
    <property type="protein sequence ID" value="KOC20028.1"/>
    <property type="molecule type" value="Genomic_DNA"/>
</dbReference>